<gene>
    <name evidence="1" type="ORF">BpHYR1_009372</name>
</gene>
<dbReference type="AlphaFoldDB" id="A0A3M7Q9F6"/>
<evidence type="ECO:0000313" key="2">
    <source>
        <dbReference type="Proteomes" id="UP000276133"/>
    </source>
</evidence>
<keyword evidence="2" id="KW-1185">Reference proteome</keyword>
<evidence type="ECO:0000313" key="1">
    <source>
        <dbReference type="EMBL" id="RNA07879.1"/>
    </source>
</evidence>
<dbReference type="EMBL" id="REGN01006912">
    <property type="protein sequence ID" value="RNA07879.1"/>
    <property type="molecule type" value="Genomic_DNA"/>
</dbReference>
<comment type="caution">
    <text evidence="1">The sequence shown here is derived from an EMBL/GenBank/DDBJ whole genome shotgun (WGS) entry which is preliminary data.</text>
</comment>
<reference evidence="1 2" key="1">
    <citation type="journal article" date="2018" name="Sci. Rep.">
        <title>Genomic signatures of local adaptation to the degree of environmental predictability in rotifers.</title>
        <authorList>
            <person name="Franch-Gras L."/>
            <person name="Hahn C."/>
            <person name="Garcia-Roger E.M."/>
            <person name="Carmona M.J."/>
            <person name="Serra M."/>
            <person name="Gomez A."/>
        </authorList>
    </citation>
    <scope>NUCLEOTIDE SEQUENCE [LARGE SCALE GENOMIC DNA]</scope>
    <source>
        <strain evidence="1">HYR1</strain>
    </source>
</reference>
<sequence>MVILRRLKNNELVPDDIHDCIKNLTVSSTSGVSGIPIQFLKGLNEKLSPFLLDIFWIPSGYLPFA</sequence>
<name>A0A3M7Q9F6_BRAPC</name>
<proteinExistence type="predicted"/>
<accession>A0A3M7Q9F6</accession>
<dbReference type="Proteomes" id="UP000276133">
    <property type="component" value="Unassembled WGS sequence"/>
</dbReference>
<organism evidence="1 2">
    <name type="scientific">Brachionus plicatilis</name>
    <name type="common">Marine rotifer</name>
    <name type="synonym">Brachionus muelleri</name>
    <dbReference type="NCBI Taxonomy" id="10195"/>
    <lineage>
        <taxon>Eukaryota</taxon>
        <taxon>Metazoa</taxon>
        <taxon>Spiralia</taxon>
        <taxon>Gnathifera</taxon>
        <taxon>Rotifera</taxon>
        <taxon>Eurotatoria</taxon>
        <taxon>Monogononta</taxon>
        <taxon>Pseudotrocha</taxon>
        <taxon>Ploima</taxon>
        <taxon>Brachionidae</taxon>
        <taxon>Brachionus</taxon>
    </lineage>
</organism>
<protein>
    <submittedName>
        <fullName evidence="1">Uncharacterized protein</fullName>
    </submittedName>
</protein>